<dbReference type="RefSeq" id="WP_279652204.1">
    <property type="nucleotide sequence ID" value="NZ_CP122539.1"/>
</dbReference>
<dbReference type="Gene3D" id="3.40.50.1220">
    <property type="entry name" value="TPP-binding domain"/>
    <property type="match status" value="1"/>
</dbReference>
<sequence length="499" mass="58100">MLIDDIFKKINIQDGHRGYYMFETFILNLLKIHLEKVKKPFISQPRRIGFDAYAPEGIEDIEGATQIEIKFNLERFPIKRLIDQVIHIQAKIKEPEPFDNLLIISPNPISNRFKSYILHRIEDEKLPFKIIVWGPEEVNSIVAKNRKEANTIANNLFSLRIESAVVQSSKDWEKERQEKIELLNRLYKKGQFSFFLGAGVSSSAGMPDWNTLLNSLFVTYLTNEFDNESKILDTDIEQIVNRLNQIDEPSALMAARYLRKGLDNRNTESEQFTKTITENLYKLRDTGKAIDSELIKAIVEMCMPLRTGAKVKSVITYNFDDLIERQLESQSIQHHSIYSDNDFIDPDELPVYHVHGFLPENTDAYEGLEKSTLVFSEEGYHLIYSDSYHWSNLVQLSNLRENHCLMVGLSMTDPNLRRLLDIASRNSDKTRHFAFMKRLTIDNFIESKEGTVIDNIDGAKKFLDRHHNLNEEIMRELGVSIIWYTTYDEIPKLLREIKK</sequence>
<dbReference type="EMBL" id="CP122539">
    <property type="protein sequence ID" value="WGH76336.1"/>
    <property type="molecule type" value="Genomic_DNA"/>
</dbReference>
<dbReference type="InterPro" id="IPR029035">
    <property type="entry name" value="DHS-like_NAD/FAD-binding_dom"/>
</dbReference>
<dbReference type="Pfam" id="PF13289">
    <property type="entry name" value="SIR2_2"/>
    <property type="match status" value="1"/>
</dbReference>
<accession>A0ABY8L5I4</accession>
<proteinExistence type="predicted"/>
<gene>
    <name evidence="1" type="ORF">P8625_04000</name>
</gene>
<name>A0ABY8L5I4_9FLAO</name>
<protein>
    <submittedName>
        <fullName evidence="1">SIR2 family protein</fullName>
    </submittedName>
</protein>
<evidence type="ECO:0000313" key="1">
    <source>
        <dbReference type="EMBL" id="WGH76336.1"/>
    </source>
</evidence>
<reference evidence="1 2" key="1">
    <citation type="submission" date="2023-04" db="EMBL/GenBank/DDBJ databases">
        <title>Tenacibaculum tangerinum sp. nov., isolated from sea tidal flat of South Korea.</title>
        <authorList>
            <person name="Lee S.H."/>
            <person name="Kim J.-J."/>
        </authorList>
    </citation>
    <scope>NUCLEOTIDE SEQUENCE [LARGE SCALE GENOMIC DNA]</scope>
    <source>
        <strain evidence="1 2">GRR-S3-23</strain>
    </source>
</reference>
<evidence type="ECO:0000313" key="2">
    <source>
        <dbReference type="Proteomes" id="UP001232001"/>
    </source>
</evidence>
<keyword evidence="2" id="KW-1185">Reference proteome</keyword>
<dbReference type="SUPFAM" id="SSF52467">
    <property type="entry name" value="DHS-like NAD/FAD-binding domain"/>
    <property type="match status" value="1"/>
</dbReference>
<dbReference type="Proteomes" id="UP001232001">
    <property type="component" value="Chromosome"/>
</dbReference>
<organism evidence="1 2">
    <name type="scientific">Tenacibaculum tangerinum</name>
    <dbReference type="NCBI Taxonomy" id="3038772"/>
    <lineage>
        <taxon>Bacteria</taxon>
        <taxon>Pseudomonadati</taxon>
        <taxon>Bacteroidota</taxon>
        <taxon>Flavobacteriia</taxon>
        <taxon>Flavobacteriales</taxon>
        <taxon>Flavobacteriaceae</taxon>
        <taxon>Tenacibaculum</taxon>
    </lineage>
</organism>